<dbReference type="EMBL" id="JAWDGP010001254">
    <property type="protein sequence ID" value="KAK3793380.1"/>
    <property type="molecule type" value="Genomic_DNA"/>
</dbReference>
<accession>A0AAE1E4M9</accession>
<dbReference type="AlphaFoldDB" id="A0AAE1E4M9"/>
<keyword evidence="2" id="KW-1185">Reference proteome</keyword>
<name>A0AAE1E4M9_9GAST</name>
<gene>
    <name evidence="1" type="ORF">RRG08_003321</name>
</gene>
<comment type="caution">
    <text evidence="1">The sequence shown here is derived from an EMBL/GenBank/DDBJ whole genome shotgun (WGS) entry which is preliminary data.</text>
</comment>
<reference evidence="1" key="1">
    <citation type="journal article" date="2023" name="G3 (Bethesda)">
        <title>A reference genome for the long-term kleptoplast-retaining sea slug Elysia crispata morphotype clarki.</title>
        <authorList>
            <person name="Eastman K.E."/>
            <person name="Pendleton A.L."/>
            <person name="Shaikh M.A."/>
            <person name="Suttiyut T."/>
            <person name="Ogas R."/>
            <person name="Tomko P."/>
            <person name="Gavelis G."/>
            <person name="Widhalm J.R."/>
            <person name="Wisecaver J.H."/>
        </authorList>
    </citation>
    <scope>NUCLEOTIDE SEQUENCE</scope>
    <source>
        <strain evidence="1">ECLA1</strain>
    </source>
</reference>
<organism evidence="1 2">
    <name type="scientific">Elysia crispata</name>
    <name type="common">lettuce slug</name>
    <dbReference type="NCBI Taxonomy" id="231223"/>
    <lineage>
        <taxon>Eukaryota</taxon>
        <taxon>Metazoa</taxon>
        <taxon>Spiralia</taxon>
        <taxon>Lophotrochozoa</taxon>
        <taxon>Mollusca</taxon>
        <taxon>Gastropoda</taxon>
        <taxon>Heterobranchia</taxon>
        <taxon>Euthyneura</taxon>
        <taxon>Panpulmonata</taxon>
        <taxon>Sacoglossa</taxon>
        <taxon>Placobranchoidea</taxon>
        <taxon>Plakobranchidae</taxon>
        <taxon>Elysia</taxon>
    </lineage>
</organism>
<protein>
    <submittedName>
        <fullName evidence="1">Uncharacterized protein</fullName>
    </submittedName>
</protein>
<evidence type="ECO:0000313" key="2">
    <source>
        <dbReference type="Proteomes" id="UP001283361"/>
    </source>
</evidence>
<evidence type="ECO:0000313" key="1">
    <source>
        <dbReference type="EMBL" id="KAK3793380.1"/>
    </source>
</evidence>
<feature type="non-terminal residue" evidence="1">
    <location>
        <position position="1"/>
    </location>
</feature>
<dbReference type="Proteomes" id="UP001283361">
    <property type="component" value="Unassembled WGS sequence"/>
</dbReference>
<proteinExistence type="predicted"/>
<sequence>MSRWLAEDSHPSTMSRWLAEDSPPHTQLWIFKYVKERLVGHCFVSVPTLSWSEGGAPGTRIQRAHSAGSSCAATDVWPFTVFPRGSSVHSRSLGDNRSMDA</sequence>